<reference evidence="2" key="1">
    <citation type="submission" date="2006-10" db="EMBL/GenBank/DDBJ databases">
        <title>Complete sequence of Solibacter usitatus Ellin6076.</title>
        <authorList>
            <consortium name="US DOE Joint Genome Institute"/>
            <person name="Copeland A."/>
            <person name="Lucas S."/>
            <person name="Lapidus A."/>
            <person name="Barry K."/>
            <person name="Detter J.C."/>
            <person name="Glavina del Rio T."/>
            <person name="Hammon N."/>
            <person name="Israni S."/>
            <person name="Dalin E."/>
            <person name="Tice H."/>
            <person name="Pitluck S."/>
            <person name="Thompson L.S."/>
            <person name="Brettin T."/>
            <person name="Bruce D."/>
            <person name="Han C."/>
            <person name="Tapia R."/>
            <person name="Gilna P."/>
            <person name="Schmutz J."/>
            <person name="Larimer F."/>
            <person name="Land M."/>
            <person name="Hauser L."/>
            <person name="Kyrpides N."/>
            <person name="Mikhailova N."/>
            <person name="Janssen P.H."/>
            <person name="Kuske C.R."/>
            <person name="Richardson P."/>
        </authorList>
    </citation>
    <scope>NUCLEOTIDE SEQUENCE</scope>
    <source>
        <strain evidence="2">Ellin6076</strain>
    </source>
</reference>
<dbReference type="PANTHER" id="PTHR41368">
    <property type="entry name" value="PROTEIN YGHO"/>
    <property type="match status" value="1"/>
</dbReference>
<dbReference type="GO" id="GO:0016747">
    <property type="term" value="F:acyltransferase activity, transferring groups other than amino-acyl groups"/>
    <property type="evidence" value="ECO:0007669"/>
    <property type="project" value="InterPro"/>
</dbReference>
<dbReference type="AlphaFoldDB" id="Q01VB9"/>
<dbReference type="InterPro" id="IPR039968">
    <property type="entry name" value="BcerS-like"/>
</dbReference>
<name>Q01VB9_SOLUE</name>
<dbReference type="InterPro" id="IPR016181">
    <property type="entry name" value="Acyl_CoA_acyltransferase"/>
</dbReference>
<evidence type="ECO:0000313" key="2">
    <source>
        <dbReference type="EMBL" id="ABJ86396.1"/>
    </source>
</evidence>
<proteinExistence type="predicted"/>
<organism evidence="2">
    <name type="scientific">Solibacter usitatus (strain Ellin6076)</name>
    <dbReference type="NCBI Taxonomy" id="234267"/>
    <lineage>
        <taxon>Bacteria</taxon>
        <taxon>Pseudomonadati</taxon>
        <taxon>Acidobacteriota</taxon>
        <taxon>Terriglobia</taxon>
        <taxon>Bryobacterales</taxon>
        <taxon>Solibacteraceae</taxon>
        <taxon>Candidatus Solibacter</taxon>
    </lineage>
</organism>
<feature type="domain" description="N-acetyltransferase" evidence="1">
    <location>
        <begin position="199"/>
        <end position="371"/>
    </location>
</feature>
<dbReference type="KEGG" id="sus:Acid_5449"/>
<dbReference type="EMBL" id="CP000473">
    <property type="protein sequence ID" value="ABJ86396.1"/>
    <property type="molecule type" value="Genomic_DNA"/>
</dbReference>
<dbReference type="InterPro" id="IPR000182">
    <property type="entry name" value="GNAT_dom"/>
</dbReference>
<dbReference type="Gene3D" id="3.40.630.30">
    <property type="match status" value="1"/>
</dbReference>
<dbReference type="STRING" id="234267.Acid_5449"/>
<dbReference type="FunCoup" id="Q01VB9">
    <property type="interactions" value="110"/>
</dbReference>
<protein>
    <recommendedName>
        <fullName evidence="1">N-acetyltransferase domain-containing protein</fullName>
    </recommendedName>
</protein>
<accession>Q01VB9</accession>
<dbReference type="OrthoDB" id="9806005at2"/>
<dbReference type="PANTHER" id="PTHR41368:SF1">
    <property type="entry name" value="PROTEIN YGHO"/>
    <property type="match status" value="1"/>
</dbReference>
<evidence type="ECO:0000259" key="1">
    <source>
        <dbReference type="PROSITE" id="PS51186"/>
    </source>
</evidence>
<dbReference type="PROSITE" id="PS51186">
    <property type="entry name" value="GNAT"/>
    <property type="match status" value="1"/>
</dbReference>
<dbReference type="HOGENOM" id="CLU_053649_0_0_0"/>
<gene>
    <name evidence="2" type="ordered locus">Acid_5449</name>
</gene>
<dbReference type="SUPFAM" id="SSF55729">
    <property type="entry name" value="Acyl-CoA N-acyltransferases (Nat)"/>
    <property type="match status" value="1"/>
</dbReference>
<dbReference type="InParanoid" id="Q01VB9"/>
<dbReference type="eggNOG" id="COG0456">
    <property type="taxonomic scope" value="Bacteria"/>
</dbReference>
<sequence>MAGIEVVAVDNKQALNAFVELPFAIYGDDPLWVPQLRIAVKELLDREKHPFYANAEAEFFLARRDGKVVGRIAAVLDRNHNRFHDEKAGFFGFFECVNDVEVARALLGRAREWTFDRGAEFLRGPVSPSTNYECGMLIDGFETSPMVMMTYNPRYYPELLDRVGLRKAKDLYAYLSNANTIDMKKIDRVADKVLKTNGVRVRPINMKDFQRDVEKVWEVYGAAWMRNWGFIPMTREEFFLMGKEMKMILKPELVLIGEVGNRVVGFALALPDVNQALKPAHGSLFPTGLLKILYYQRLIKNVRVLALGVVEEYRASGLAAGFYATLVRNARKLGYGDCEMSWILEDNVLMNRSLEVMGAKRYKAYRIYEWN</sequence>